<protein>
    <recommendedName>
        <fullName evidence="4">Asp23/Gls24 family envelope stress response protein</fullName>
    </recommendedName>
</protein>
<dbReference type="PANTHER" id="PTHR34297:SF1">
    <property type="entry name" value="ASP23_GLS24 FAMILY ENVELOPE STRESS RESPONSE PROTEIN"/>
    <property type="match status" value="1"/>
</dbReference>
<evidence type="ECO:0000256" key="1">
    <source>
        <dbReference type="ARBA" id="ARBA00005721"/>
    </source>
</evidence>
<evidence type="ECO:0000313" key="3">
    <source>
        <dbReference type="Proteomes" id="UP000593890"/>
    </source>
</evidence>
<dbReference type="Pfam" id="PF03780">
    <property type="entry name" value="Asp23"/>
    <property type="match status" value="1"/>
</dbReference>
<dbReference type="InterPro" id="IPR005531">
    <property type="entry name" value="Asp23"/>
</dbReference>
<name>A0A7I8D145_9FIRM</name>
<evidence type="ECO:0008006" key="4">
    <source>
        <dbReference type="Google" id="ProtNLM"/>
    </source>
</evidence>
<dbReference type="KEGG" id="sman:C12CBH8_11460"/>
<accession>A0A7I8D145</accession>
<dbReference type="Proteomes" id="UP000593890">
    <property type="component" value="Chromosome"/>
</dbReference>
<organism evidence="2 3">
    <name type="scientific">Solibaculum mannosilyticum</name>
    <dbReference type="NCBI Taxonomy" id="2780922"/>
    <lineage>
        <taxon>Bacteria</taxon>
        <taxon>Bacillati</taxon>
        <taxon>Bacillota</taxon>
        <taxon>Clostridia</taxon>
        <taxon>Eubacteriales</taxon>
        <taxon>Oscillospiraceae</taxon>
        <taxon>Solibaculum</taxon>
    </lineage>
</organism>
<dbReference type="RefSeq" id="WP_215533751.1">
    <property type="nucleotide sequence ID" value="NZ_AP023321.1"/>
</dbReference>
<reference evidence="3" key="1">
    <citation type="submission" date="2020-07" db="EMBL/GenBank/DDBJ databases">
        <title>Complete genome sequencing of Clostridia bacterium strain 12CBH8.</title>
        <authorList>
            <person name="Sakamoto M."/>
            <person name="Murakami T."/>
            <person name="Mori H."/>
        </authorList>
    </citation>
    <scope>NUCLEOTIDE SEQUENCE [LARGE SCALE GENOMIC DNA]</scope>
    <source>
        <strain evidence="3">12CBH8</strain>
    </source>
</reference>
<proteinExistence type="inferred from homology"/>
<dbReference type="PANTHER" id="PTHR34297">
    <property type="entry name" value="HYPOTHETICAL CYTOSOLIC PROTEIN-RELATED"/>
    <property type="match status" value="1"/>
</dbReference>
<keyword evidence="3" id="KW-1185">Reference proteome</keyword>
<evidence type="ECO:0000313" key="2">
    <source>
        <dbReference type="EMBL" id="BCI60507.1"/>
    </source>
</evidence>
<dbReference type="EMBL" id="AP023321">
    <property type="protein sequence ID" value="BCI60507.1"/>
    <property type="molecule type" value="Genomic_DNA"/>
</dbReference>
<comment type="similarity">
    <text evidence="1">Belongs to the asp23 family.</text>
</comment>
<gene>
    <name evidence="2" type="ORF">C12CBH8_11460</name>
</gene>
<sequence>MERRPIYPETEVSSSGSCIISERVLASIASTAASEVEGVASLAKHTHIKGLFSQQRVARSVVITSDENELILDLYVNLNMGCHIPTVAGAIQKNVKEAIQSMTGRVVTRVNVHVANVALETQEA</sequence>
<dbReference type="AlphaFoldDB" id="A0A7I8D145"/>